<evidence type="ECO:0000256" key="2">
    <source>
        <dbReference type="ARBA" id="ARBA00023239"/>
    </source>
</evidence>
<proteinExistence type="predicted"/>
<organism evidence="4">
    <name type="scientific">marine metagenome</name>
    <dbReference type="NCBI Taxonomy" id="408172"/>
    <lineage>
        <taxon>unclassified sequences</taxon>
        <taxon>metagenomes</taxon>
        <taxon>ecological metagenomes</taxon>
    </lineage>
</organism>
<dbReference type="GO" id="GO:0016832">
    <property type="term" value="F:aldehyde-lyase activity"/>
    <property type="evidence" value="ECO:0007669"/>
    <property type="project" value="TreeGrafter"/>
</dbReference>
<evidence type="ECO:0000313" key="4">
    <source>
        <dbReference type="EMBL" id="SVA02028.1"/>
    </source>
</evidence>
<dbReference type="Pfam" id="PF00596">
    <property type="entry name" value="Aldolase_II"/>
    <property type="match status" value="1"/>
</dbReference>
<dbReference type="SMART" id="SM01007">
    <property type="entry name" value="Aldolase_II"/>
    <property type="match status" value="1"/>
</dbReference>
<reference evidence="4" key="1">
    <citation type="submission" date="2018-05" db="EMBL/GenBank/DDBJ databases">
        <authorList>
            <person name="Lanie J.A."/>
            <person name="Ng W.-L."/>
            <person name="Kazmierczak K.M."/>
            <person name="Andrzejewski T.M."/>
            <person name="Davidsen T.M."/>
            <person name="Wayne K.J."/>
            <person name="Tettelin H."/>
            <person name="Glass J.I."/>
            <person name="Rusch D."/>
            <person name="Podicherti R."/>
            <person name="Tsui H.-C.T."/>
            <person name="Winkler M.E."/>
        </authorList>
    </citation>
    <scope>NUCLEOTIDE SEQUENCE</scope>
</reference>
<feature type="domain" description="Class II aldolase/adducin N-terminal" evidence="3">
    <location>
        <begin position="13"/>
        <end position="189"/>
    </location>
</feature>
<sequence>MSVTSQPEEQIRADIIEVGRRLHERGYVASNDGNISVRLDDDRILTTPTGVSKGFMTPDMMVTTDMQGVQLTGDRKASSELLMHLAVYEHRPEIKAVVHAHPPVATGFAVAGIPLDRAVLAEVIVHLGSVPIADYGTPATSELADAVRKYISAYDGLLLANHGALTVAPELFDAYYRMETIEHFARISIVARLLGRERVLSREEVRRLEKLRGNYGRGSSVPIRFGVGDETQDDDISYQYVQAPSSPDERLVDDSSSRGTTDEVVNGGEIRLTYGELKALIEDAVKALK</sequence>
<dbReference type="AlphaFoldDB" id="A0A381SFG4"/>
<dbReference type="InterPro" id="IPR001303">
    <property type="entry name" value="Aldolase_II/adducin_N"/>
</dbReference>
<accession>A0A381SFG4</accession>
<dbReference type="EMBL" id="UINC01002963">
    <property type="protein sequence ID" value="SVA02028.1"/>
    <property type="molecule type" value="Genomic_DNA"/>
</dbReference>
<dbReference type="InterPro" id="IPR036409">
    <property type="entry name" value="Aldolase_II/adducin_N_sf"/>
</dbReference>
<gene>
    <name evidence="4" type="ORF">METZ01_LOCUS54882</name>
</gene>
<evidence type="ECO:0000256" key="1">
    <source>
        <dbReference type="ARBA" id="ARBA00022723"/>
    </source>
</evidence>
<dbReference type="PANTHER" id="PTHR22789">
    <property type="entry name" value="FUCULOSE PHOSPHATE ALDOLASE"/>
    <property type="match status" value="1"/>
</dbReference>
<dbReference type="GO" id="GO:0046872">
    <property type="term" value="F:metal ion binding"/>
    <property type="evidence" value="ECO:0007669"/>
    <property type="project" value="UniProtKB-KW"/>
</dbReference>
<name>A0A381SFG4_9ZZZZ</name>
<dbReference type="PANTHER" id="PTHR22789:SF0">
    <property type="entry name" value="3-OXO-TETRONATE 4-PHOSPHATE DECARBOXYLASE-RELATED"/>
    <property type="match status" value="1"/>
</dbReference>
<dbReference type="SUPFAM" id="SSF53639">
    <property type="entry name" value="AraD/HMP-PK domain-like"/>
    <property type="match status" value="1"/>
</dbReference>
<keyword evidence="2" id="KW-0456">Lyase</keyword>
<dbReference type="GO" id="GO:0019323">
    <property type="term" value="P:pentose catabolic process"/>
    <property type="evidence" value="ECO:0007669"/>
    <property type="project" value="TreeGrafter"/>
</dbReference>
<keyword evidence="1" id="KW-0479">Metal-binding</keyword>
<dbReference type="Gene3D" id="3.40.225.10">
    <property type="entry name" value="Class II aldolase/adducin N-terminal domain"/>
    <property type="match status" value="1"/>
</dbReference>
<evidence type="ECO:0000259" key="3">
    <source>
        <dbReference type="SMART" id="SM01007"/>
    </source>
</evidence>
<dbReference type="GO" id="GO:0005829">
    <property type="term" value="C:cytosol"/>
    <property type="evidence" value="ECO:0007669"/>
    <property type="project" value="TreeGrafter"/>
</dbReference>
<dbReference type="InterPro" id="IPR050197">
    <property type="entry name" value="Aldolase_class_II_sugar_metab"/>
</dbReference>
<protein>
    <recommendedName>
        <fullName evidence="3">Class II aldolase/adducin N-terminal domain-containing protein</fullName>
    </recommendedName>
</protein>